<proteinExistence type="predicted"/>
<evidence type="ECO:0000256" key="2">
    <source>
        <dbReference type="SAM" id="MobiDB-lite"/>
    </source>
</evidence>
<feature type="compositionally biased region" description="Basic residues" evidence="2">
    <location>
        <begin position="324"/>
        <end position="333"/>
    </location>
</feature>
<feature type="domain" description="J" evidence="3">
    <location>
        <begin position="4"/>
        <end position="68"/>
    </location>
</feature>
<keyword evidence="1" id="KW-0143">Chaperone</keyword>
<dbReference type="PRINTS" id="PR00625">
    <property type="entry name" value="JDOMAIN"/>
</dbReference>
<dbReference type="Pfam" id="PF00226">
    <property type="entry name" value="DnaJ"/>
    <property type="match status" value="1"/>
</dbReference>
<evidence type="ECO:0000313" key="4">
    <source>
        <dbReference type="EMBL" id="NYG02118.1"/>
    </source>
</evidence>
<dbReference type="Gene3D" id="2.60.260.20">
    <property type="entry name" value="Urease metallochaperone UreE, N-terminal domain"/>
    <property type="match status" value="2"/>
</dbReference>
<feature type="region of interest" description="Disordered" evidence="2">
    <location>
        <begin position="308"/>
        <end position="333"/>
    </location>
</feature>
<dbReference type="InterPro" id="IPR001623">
    <property type="entry name" value="DnaJ_domain"/>
</dbReference>
<dbReference type="InterPro" id="IPR036869">
    <property type="entry name" value="J_dom_sf"/>
</dbReference>
<dbReference type="FunFam" id="2.60.260.20:FF:000013">
    <property type="entry name" value="DnaJ subfamily B member 11"/>
    <property type="match status" value="1"/>
</dbReference>
<evidence type="ECO:0000256" key="1">
    <source>
        <dbReference type="ARBA" id="ARBA00023186"/>
    </source>
</evidence>
<accession>A0A852VYW9</accession>
<dbReference type="GO" id="GO:0042026">
    <property type="term" value="P:protein refolding"/>
    <property type="evidence" value="ECO:0007669"/>
    <property type="project" value="TreeGrafter"/>
</dbReference>
<dbReference type="CDD" id="cd10747">
    <property type="entry name" value="DnaJ_C"/>
    <property type="match status" value="1"/>
</dbReference>
<feature type="region of interest" description="Disordered" evidence="2">
    <location>
        <begin position="78"/>
        <end position="97"/>
    </location>
</feature>
<dbReference type="InterPro" id="IPR002939">
    <property type="entry name" value="DnaJ_C"/>
</dbReference>
<evidence type="ECO:0000259" key="3">
    <source>
        <dbReference type="PROSITE" id="PS50076"/>
    </source>
</evidence>
<keyword evidence="5" id="KW-1185">Reference proteome</keyword>
<dbReference type="GO" id="GO:0051082">
    <property type="term" value="F:unfolded protein binding"/>
    <property type="evidence" value="ECO:0007669"/>
    <property type="project" value="InterPro"/>
</dbReference>
<dbReference type="SUPFAM" id="SSF49493">
    <property type="entry name" value="HSP40/DnaJ peptide-binding domain"/>
    <property type="match status" value="2"/>
</dbReference>
<name>A0A852VYW9_PSEA5</name>
<organism evidence="4 5">
    <name type="scientific">Pseudonocardia alni</name>
    <name type="common">Amycolata alni</name>
    <dbReference type="NCBI Taxonomy" id="33907"/>
    <lineage>
        <taxon>Bacteria</taxon>
        <taxon>Bacillati</taxon>
        <taxon>Actinomycetota</taxon>
        <taxon>Actinomycetes</taxon>
        <taxon>Pseudonocardiales</taxon>
        <taxon>Pseudonocardiaceae</taxon>
        <taxon>Pseudonocardia</taxon>
    </lineage>
</organism>
<dbReference type="GO" id="GO:0003677">
    <property type="term" value="F:DNA binding"/>
    <property type="evidence" value="ECO:0007669"/>
    <property type="project" value="UniProtKB-KW"/>
</dbReference>
<dbReference type="Proteomes" id="UP000549695">
    <property type="component" value="Unassembled WGS sequence"/>
</dbReference>
<dbReference type="AlphaFoldDB" id="A0A852VYW9"/>
<reference evidence="4 5" key="1">
    <citation type="submission" date="2020-07" db="EMBL/GenBank/DDBJ databases">
        <title>Sequencing the genomes of 1000 actinobacteria strains.</title>
        <authorList>
            <person name="Klenk H.-P."/>
        </authorList>
    </citation>
    <scope>NUCLEOTIDE SEQUENCE [LARGE SCALE GENOMIC DNA]</scope>
    <source>
        <strain evidence="4 5">DSM 44749</strain>
    </source>
</reference>
<keyword evidence="4" id="KW-0238">DNA-binding</keyword>
<dbReference type="SUPFAM" id="SSF46565">
    <property type="entry name" value="Chaperone J-domain"/>
    <property type="match status" value="1"/>
</dbReference>
<dbReference type="PROSITE" id="PS50076">
    <property type="entry name" value="DNAJ_2"/>
    <property type="match status" value="1"/>
</dbReference>
<dbReference type="GeneID" id="98052173"/>
<dbReference type="PANTHER" id="PTHR43096:SF48">
    <property type="entry name" value="CHAPERONE PROTEIN DNAJ"/>
    <property type="match status" value="1"/>
</dbReference>
<protein>
    <submittedName>
        <fullName evidence="4">Curved DNA-binding protein</fullName>
    </submittedName>
</protein>
<gene>
    <name evidence="4" type="ORF">HDA37_002403</name>
</gene>
<dbReference type="GO" id="GO:0005737">
    <property type="term" value="C:cytoplasm"/>
    <property type="evidence" value="ECO:0007669"/>
    <property type="project" value="TreeGrafter"/>
</dbReference>
<dbReference type="RefSeq" id="WP_179761128.1">
    <property type="nucleotide sequence ID" value="NZ_BAAAJZ010000001.1"/>
</dbReference>
<sequence length="333" mass="35419">MARDHYEVLGVGRDAGAEEIQAAYRRLARANHPDVNRDPAAEDRFKEINEAYHVLSDPSSRRRYDRFGDDHRRVPEDWEERVSRAGSRGGSGATRDGGFSGFGDAGVAGAGFTDVGGAGVDIEDLLGGLFGRGRGGATVGGADQEAELPLTVEEAYHGGRREMQLSGTSGPRTYTVTIPPGVVDGQRIRLAGEGGRGLGGGAAGDLYLVVRILPDERYRLVGRDIVVGLPVSPWEAALGATVPVTTPGGEVTVTVPPGSSTGRKLRLRGEGMPGRRGVRGDLVAELGVHVPARLTERERELFSELAQVSTFDPRREPTRPGTHGARRRKAATS</sequence>
<dbReference type="PANTHER" id="PTHR43096">
    <property type="entry name" value="DNAJ HOMOLOG 1, MITOCHONDRIAL-RELATED"/>
    <property type="match status" value="1"/>
</dbReference>
<dbReference type="InterPro" id="IPR008971">
    <property type="entry name" value="HSP40/DnaJ_pept-bd"/>
</dbReference>
<comment type="caution">
    <text evidence="4">The sequence shown here is derived from an EMBL/GenBank/DDBJ whole genome shotgun (WGS) entry which is preliminary data.</text>
</comment>
<dbReference type="CDD" id="cd06257">
    <property type="entry name" value="DnaJ"/>
    <property type="match status" value="1"/>
</dbReference>
<dbReference type="SMART" id="SM00271">
    <property type="entry name" value="DnaJ"/>
    <property type="match status" value="1"/>
</dbReference>
<dbReference type="EMBL" id="JACCCZ010000001">
    <property type="protein sequence ID" value="NYG02118.1"/>
    <property type="molecule type" value="Genomic_DNA"/>
</dbReference>
<dbReference type="Gene3D" id="1.10.287.110">
    <property type="entry name" value="DnaJ domain"/>
    <property type="match status" value="1"/>
</dbReference>
<dbReference type="Pfam" id="PF01556">
    <property type="entry name" value="DnaJ_C"/>
    <property type="match status" value="1"/>
</dbReference>
<evidence type="ECO:0000313" key="5">
    <source>
        <dbReference type="Proteomes" id="UP000549695"/>
    </source>
</evidence>